<evidence type="ECO:0008006" key="3">
    <source>
        <dbReference type="Google" id="ProtNLM"/>
    </source>
</evidence>
<dbReference type="SUPFAM" id="SSF51126">
    <property type="entry name" value="Pectin lyase-like"/>
    <property type="match status" value="1"/>
</dbReference>
<evidence type="ECO:0000313" key="1">
    <source>
        <dbReference type="EMBL" id="MBB5219911.1"/>
    </source>
</evidence>
<organism evidence="1 2">
    <name type="scientific">Treponema rectale</name>
    <dbReference type="NCBI Taxonomy" id="744512"/>
    <lineage>
        <taxon>Bacteria</taxon>
        <taxon>Pseudomonadati</taxon>
        <taxon>Spirochaetota</taxon>
        <taxon>Spirochaetia</taxon>
        <taxon>Spirochaetales</taxon>
        <taxon>Treponemataceae</taxon>
        <taxon>Treponema</taxon>
    </lineage>
</organism>
<dbReference type="InterPro" id="IPR011050">
    <property type="entry name" value="Pectin_lyase_fold/virulence"/>
</dbReference>
<dbReference type="RefSeq" id="WP_184653471.1">
    <property type="nucleotide sequence ID" value="NZ_JACHFR010000004.1"/>
</dbReference>
<dbReference type="InterPro" id="IPR012334">
    <property type="entry name" value="Pectin_lyas_fold"/>
</dbReference>
<dbReference type="Pfam" id="PF12541">
    <property type="entry name" value="DUF3737"/>
    <property type="match status" value="1"/>
</dbReference>
<dbReference type="EMBL" id="JACHFR010000004">
    <property type="protein sequence ID" value="MBB5219911.1"/>
    <property type="molecule type" value="Genomic_DNA"/>
</dbReference>
<keyword evidence="2" id="KW-1185">Reference proteome</keyword>
<proteinExistence type="predicted"/>
<dbReference type="Gene3D" id="2.160.20.10">
    <property type="entry name" value="Single-stranded right-handed beta-helix, Pectin lyase-like"/>
    <property type="match status" value="1"/>
</dbReference>
<accession>A0A840SKN0</accession>
<name>A0A840SKN0_9SPIR</name>
<dbReference type="InterPro" id="IPR022208">
    <property type="entry name" value="DUF3737"/>
</dbReference>
<reference evidence="1 2" key="1">
    <citation type="submission" date="2020-08" db="EMBL/GenBank/DDBJ databases">
        <title>Genomic Encyclopedia of Type Strains, Phase IV (KMG-IV): sequencing the most valuable type-strain genomes for metagenomic binning, comparative biology and taxonomic classification.</title>
        <authorList>
            <person name="Goeker M."/>
        </authorList>
    </citation>
    <scope>NUCLEOTIDE SEQUENCE [LARGE SCALE GENOMIC DNA]</scope>
    <source>
        <strain evidence="1 2">DSM 103679</strain>
    </source>
</reference>
<comment type="caution">
    <text evidence="1">The sequence shown here is derived from an EMBL/GenBank/DDBJ whole genome shotgun (WGS) entry which is preliminary data.</text>
</comment>
<gene>
    <name evidence="1" type="ORF">HNP77_002300</name>
</gene>
<protein>
    <recommendedName>
        <fullName evidence="3">DUF3737 domain-containing protein</fullName>
    </recommendedName>
</protein>
<evidence type="ECO:0000313" key="2">
    <source>
        <dbReference type="Proteomes" id="UP000578697"/>
    </source>
</evidence>
<sequence>MVYENNTYDEERALYGVTDAQVKNCRFDGPADGESALKESKRIEVSDCFMNLRYPFWHVTDGKITGCELTDKCRAALWYDKNILIENCRLNGIKALRECEGITLKNSTVNSPEFIWKVKDLNIEDVEIEGSEYPFFEVKNAKIQRLKMKGKYSFQYDENIEISDCEFDTKDAFWHSKNMTIRDSVIKGEYLAWYSENLKFVNCRIIGTQPFCYCKNLVLENCVMENCDLSFENSTVNAVINGRIDSVKNPLSGKIIADEIGEIIRDEHLAADADCIVEIRK</sequence>
<dbReference type="Proteomes" id="UP000578697">
    <property type="component" value="Unassembled WGS sequence"/>
</dbReference>
<dbReference type="AlphaFoldDB" id="A0A840SKN0"/>